<reference evidence="2" key="1">
    <citation type="submission" date="2019-09" db="EMBL/GenBank/DDBJ databases">
        <title>Draft genome sequences of 48 bacterial type strains from the CCUG.</title>
        <authorList>
            <person name="Tunovic T."/>
            <person name="Pineiro-Iglesias B."/>
            <person name="Unosson C."/>
            <person name="Inganas E."/>
            <person name="Ohlen M."/>
            <person name="Cardew S."/>
            <person name="Jensie-Markopoulos S."/>
            <person name="Salva-Serra F."/>
            <person name="Jaen-Luchoro D."/>
            <person name="Karlsson R."/>
            <person name="Svensson-Stadler L."/>
            <person name="Chun J."/>
            <person name="Moore E."/>
        </authorList>
    </citation>
    <scope>NUCLEOTIDE SEQUENCE</scope>
    <source>
        <strain evidence="2">CCUG 15333</strain>
    </source>
</reference>
<gene>
    <name evidence="2" type="ORF">F7P80_12800</name>
</gene>
<organism evidence="2">
    <name type="scientific">Comamonas kerstersii</name>
    <dbReference type="NCBI Taxonomy" id="225992"/>
    <lineage>
        <taxon>Bacteria</taxon>
        <taxon>Pseudomonadati</taxon>
        <taxon>Pseudomonadota</taxon>
        <taxon>Betaproteobacteria</taxon>
        <taxon>Burkholderiales</taxon>
        <taxon>Comamonadaceae</taxon>
        <taxon>Comamonas</taxon>
    </lineage>
</organism>
<accession>A0A6A1R0K0</accession>
<sequence length="245" mass="27445">MSSQKFTNALASSHAHNKQLLLVILAIVFLASFGIYFAWCQPKAVDIHIATDLRSGDTIRVVDGVAPINKSNVYSFGYYIWQQINRWQADGEKDYGQQIYAMQYFLTPSCQAQLKADLSKRHLRGELRRRTRHITEIPGFPYSENRVVSEGRDAWTVLLDMQVMETFGGSAVKDVFIRYPLRVVRFDVDRERNPWLLALDCFGSNAPARLNPADLNPAAAAANLKAPRLPGTVAPSSLPSDTSVD</sequence>
<name>A0A6A1R0K0_9BURK</name>
<feature type="transmembrane region" description="Helical" evidence="1">
    <location>
        <begin position="20"/>
        <end position="39"/>
    </location>
</feature>
<evidence type="ECO:0000256" key="1">
    <source>
        <dbReference type="SAM" id="Phobius"/>
    </source>
</evidence>
<dbReference type="Pfam" id="PF11444">
    <property type="entry name" value="DUF2895"/>
    <property type="match status" value="1"/>
</dbReference>
<proteinExistence type="predicted"/>
<dbReference type="NCBIfam" id="TIGR03746">
    <property type="entry name" value="conj_TIGR03746"/>
    <property type="match status" value="1"/>
</dbReference>
<keyword evidence="1" id="KW-0812">Transmembrane</keyword>
<evidence type="ECO:0000313" key="2">
    <source>
        <dbReference type="EMBL" id="KAB0585796.1"/>
    </source>
</evidence>
<protein>
    <submittedName>
        <fullName evidence="2">TIGR03746 family integrating conjugative element protein</fullName>
    </submittedName>
</protein>
<keyword evidence="1" id="KW-1133">Transmembrane helix</keyword>
<dbReference type="InterPro" id="IPR021548">
    <property type="entry name" value="DUF2895"/>
</dbReference>
<dbReference type="EMBL" id="VZOT01000010">
    <property type="protein sequence ID" value="KAB0585796.1"/>
    <property type="molecule type" value="Genomic_DNA"/>
</dbReference>
<keyword evidence="1" id="KW-0472">Membrane</keyword>
<dbReference type="RefSeq" id="WP_151045246.1">
    <property type="nucleotide sequence ID" value="NZ_VZOT01000010.1"/>
</dbReference>
<dbReference type="AlphaFoldDB" id="A0A6A1R0K0"/>
<comment type="caution">
    <text evidence="2">The sequence shown here is derived from an EMBL/GenBank/DDBJ whole genome shotgun (WGS) entry which is preliminary data.</text>
</comment>